<sequence length="212" mass="23702">MDQFKGLWVSEKALSTGLDPILKIQGLGWAFRKLAAVATIRLDVSINPEDKSNSASPIVIDTLQTATGGLSGTKEKRVVDWSVQEESNYVNGTTLHQSRFVHGSTNEDGKLGPDFELQSKVRDEKVRRFLRGEILEDGSSSTGFVGAGGLGEHENVWVHTWERNVKGGWTMERVWGFEEIQGKRYHTRRVVSTNEKGEYAIARFVYSSVQKD</sequence>
<comment type="caution">
    <text evidence="1">The sequence shown here is derived from an EMBL/GenBank/DDBJ whole genome shotgun (WGS) entry which is preliminary data.</text>
</comment>
<dbReference type="PANTHER" id="PTHR38115:SF1">
    <property type="entry name" value="LIPOCALIN-LIKE DOMAIN-CONTAINING PROTEIN"/>
    <property type="match status" value="1"/>
</dbReference>
<dbReference type="EMBL" id="JBFXLS010000063">
    <property type="protein sequence ID" value="KAL2821443.1"/>
    <property type="molecule type" value="Genomic_DNA"/>
</dbReference>
<name>A0ABR4I3L1_9EURO</name>
<protein>
    <recommendedName>
        <fullName evidence="3">LCCL domain-containing protein</fullName>
    </recommendedName>
</protein>
<evidence type="ECO:0000313" key="1">
    <source>
        <dbReference type="EMBL" id="KAL2821443.1"/>
    </source>
</evidence>
<keyword evidence="2" id="KW-1185">Reference proteome</keyword>
<evidence type="ECO:0000313" key="2">
    <source>
        <dbReference type="Proteomes" id="UP001610335"/>
    </source>
</evidence>
<accession>A0ABR4I3L1</accession>
<dbReference type="InterPro" id="IPR053037">
    <property type="entry name" value="Pericyclase_pydY-like"/>
</dbReference>
<gene>
    <name evidence="1" type="ORF">BDW59DRAFT_181208</name>
</gene>
<evidence type="ECO:0008006" key="3">
    <source>
        <dbReference type="Google" id="ProtNLM"/>
    </source>
</evidence>
<dbReference type="PANTHER" id="PTHR38115">
    <property type="entry name" value="LIPOCALIN-LIKE DOMAIN-CONTAINING PROTEIN"/>
    <property type="match status" value="1"/>
</dbReference>
<dbReference type="Proteomes" id="UP001610335">
    <property type="component" value="Unassembled WGS sequence"/>
</dbReference>
<organism evidence="1 2">
    <name type="scientific">Aspergillus cavernicola</name>
    <dbReference type="NCBI Taxonomy" id="176166"/>
    <lineage>
        <taxon>Eukaryota</taxon>
        <taxon>Fungi</taxon>
        <taxon>Dikarya</taxon>
        <taxon>Ascomycota</taxon>
        <taxon>Pezizomycotina</taxon>
        <taxon>Eurotiomycetes</taxon>
        <taxon>Eurotiomycetidae</taxon>
        <taxon>Eurotiales</taxon>
        <taxon>Aspergillaceae</taxon>
        <taxon>Aspergillus</taxon>
        <taxon>Aspergillus subgen. Nidulantes</taxon>
    </lineage>
</organism>
<proteinExistence type="predicted"/>
<reference evidence="1 2" key="1">
    <citation type="submission" date="2024-07" db="EMBL/GenBank/DDBJ databases">
        <title>Section-level genome sequencing and comparative genomics of Aspergillus sections Usti and Cavernicolus.</title>
        <authorList>
            <consortium name="Lawrence Berkeley National Laboratory"/>
            <person name="Nybo J.L."/>
            <person name="Vesth T.C."/>
            <person name="Theobald S."/>
            <person name="Frisvad J.C."/>
            <person name="Larsen T.O."/>
            <person name="Kjaerboelling I."/>
            <person name="Rothschild-Mancinelli K."/>
            <person name="Lyhne E.K."/>
            <person name="Kogle M.E."/>
            <person name="Barry K."/>
            <person name="Clum A."/>
            <person name="Na H."/>
            <person name="Ledsgaard L."/>
            <person name="Lin J."/>
            <person name="Lipzen A."/>
            <person name="Kuo A."/>
            <person name="Riley R."/>
            <person name="Mondo S."/>
            <person name="LaButti K."/>
            <person name="Haridas S."/>
            <person name="Pangalinan J."/>
            <person name="Salamov A.A."/>
            <person name="Simmons B.A."/>
            <person name="Magnuson J.K."/>
            <person name="Chen J."/>
            <person name="Drula E."/>
            <person name="Henrissat B."/>
            <person name="Wiebenga A."/>
            <person name="Lubbers R.J."/>
            <person name="Gomes A.C."/>
            <person name="Makela M.R."/>
            <person name="Stajich J."/>
            <person name="Grigoriev I.V."/>
            <person name="Mortensen U.H."/>
            <person name="De vries R.P."/>
            <person name="Baker S.E."/>
            <person name="Andersen M.R."/>
        </authorList>
    </citation>
    <scope>NUCLEOTIDE SEQUENCE [LARGE SCALE GENOMIC DNA]</scope>
    <source>
        <strain evidence="1 2">CBS 600.67</strain>
    </source>
</reference>